<dbReference type="SUPFAM" id="SSF52540">
    <property type="entry name" value="P-loop containing nucleoside triphosphate hydrolases"/>
    <property type="match status" value="1"/>
</dbReference>
<dbReference type="AlphaFoldDB" id="A0A2G6E5N2"/>
<organism evidence="7 8">
    <name type="scientific">candidate division KSB3 bacterium</name>
    <dbReference type="NCBI Taxonomy" id="2044937"/>
    <lineage>
        <taxon>Bacteria</taxon>
        <taxon>candidate division KSB3</taxon>
    </lineage>
</organism>
<evidence type="ECO:0000259" key="5">
    <source>
        <dbReference type="PROSITE" id="PS51192"/>
    </source>
</evidence>
<keyword evidence="1" id="KW-0547">Nucleotide-binding</keyword>
<evidence type="ECO:0000256" key="2">
    <source>
        <dbReference type="ARBA" id="ARBA00022801"/>
    </source>
</evidence>
<sequence length="947" mass="109239">MTDNPFMSSKSDAGVSMTVQELQELYHFDAEIIRIWTERESEELLPIQALAIQKHRILEGQDLLVSAPTSSGKTFLAEIAAIHTIFKRRKVIYLLPLKALAEEKYADFSEKYEEFGLNVVISTGDRTEWDTAIERGDFQIAVMVFEKANRLLVRNKNFLDHSGLIIVDEIQMTADFSRGSSLEMLLTSIRYTRDPALQGPGKFSRPHPQLIALSAVISGLNHFDEWLGLDVLLSDSRPVELYEGILRPDGSFTSRACFSKHVRTEQFTPLPDYQQSHSSSPADQREYHDKRLEHYVSCLLSRGEQVLIFRKWKWLTRTSALRLARYLQLPPALEALEALQNMEDSISKAMLLESLRHGVAFHNADLGRGERRIIEEYFKTNASKIRVLCATSTLAMGVNLPVNTVIINDLEKPDPYAEIFQEVPISPSDYKNMSGRAGRLKHRDEGRSIIFSDTAADERILWRHYIEGQFPQLKSLLADSRLLNESLFLTATGLCRSQQDLHEFMKRSYAGTLVWNQEPQAFVRMQHAIEEALSYCIEHELIVRSEGILHVTEIGRICAAQGVSVESFVLLKRFFQHCDPEACDVWEFLFIAVHNRELDDLHFRLAQTAYESGEYWRVLREVHAGSCESLTQYSEALLQSRFEVTRRVKMSLLLLDWIQGKSLHELEVKYGQFYRDKSYSGVIRSLAENVAWILRILQEIAVARGLRSDVVEQLHRLSKMVLFGVEDRAVELAELYVPGLTRGMLMRLAEHGYTREEHVLEADLEELMRVLPREIAFRVQERVYKKYRRTESRRLMDQKLRLELLGYDTKRLSRIYSASNLTEFHEALVQLFQSPQVTLLLQDVGSTSEDWGKDYLLEEERGRTLLRILPPQLHELNEDDCATLFSRGIQYNPTRFLLIGRPDFTEASYRLGQQFAKSYHKEVLLYPAYEICERYVLALEGTADFEL</sequence>
<evidence type="ECO:0000256" key="1">
    <source>
        <dbReference type="ARBA" id="ARBA00022741"/>
    </source>
</evidence>
<dbReference type="EMBL" id="PDPS01000027">
    <property type="protein sequence ID" value="PID57383.1"/>
    <property type="molecule type" value="Genomic_DNA"/>
</dbReference>
<evidence type="ECO:0000259" key="6">
    <source>
        <dbReference type="PROSITE" id="PS51194"/>
    </source>
</evidence>
<dbReference type="SUPFAM" id="SSF158702">
    <property type="entry name" value="Sec63 N-terminal domain-like"/>
    <property type="match status" value="1"/>
</dbReference>
<dbReference type="GO" id="GO:0003676">
    <property type="term" value="F:nucleic acid binding"/>
    <property type="evidence" value="ECO:0007669"/>
    <property type="project" value="InterPro"/>
</dbReference>
<dbReference type="PANTHER" id="PTHR47961:SF10">
    <property type="entry name" value="ATP-DEPENDENT DNA HELICASE HEL308"/>
    <property type="match status" value="1"/>
</dbReference>
<dbReference type="GO" id="GO:0016787">
    <property type="term" value="F:hydrolase activity"/>
    <property type="evidence" value="ECO:0007669"/>
    <property type="project" value="UniProtKB-KW"/>
</dbReference>
<evidence type="ECO:0000313" key="8">
    <source>
        <dbReference type="Proteomes" id="UP000229740"/>
    </source>
</evidence>
<protein>
    <recommendedName>
        <fullName evidence="9">DEAD/DEAH box helicase</fullName>
    </recommendedName>
</protein>
<dbReference type="InterPro" id="IPR001650">
    <property type="entry name" value="Helicase_C-like"/>
</dbReference>
<evidence type="ECO:0000256" key="3">
    <source>
        <dbReference type="ARBA" id="ARBA00022806"/>
    </source>
</evidence>
<dbReference type="PROSITE" id="PS51192">
    <property type="entry name" value="HELICASE_ATP_BIND_1"/>
    <property type="match status" value="1"/>
</dbReference>
<dbReference type="Proteomes" id="UP000229740">
    <property type="component" value="Unassembled WGS sequence"/>
</dbReference>
<evidence type="ECO:0000313" key="7">
    <source>
        <dbReference type="EMBL" id="PID57383.1"/>
    </source>
</evidence>
<dbReference type="SMART" id="SM00490">
    <property type="entry name" value="HELICc"/>
    <property type="match status" value="1"/>
</dbReference>
<dbReference type="PROSITE" id="PS51194">
    <property type="entry name" value="HELICASE_CTER"/>
    <property type="match status" value="1"/>
</dbReference>
<dbReference type="Pfam" id="PF00270">
    <property type="entry name" value="DEAD"/>
    <property type="match status" value="1"/>
</dbReference>
<proteinExistence type="predicted"/>
<keyword evidence="2" id="KW-0378">Hydrolase</keyword>
<dbReference type="GO" id="GO:0004386">
    <property type="term" value="F:helicase activity"/>
    <property type="evidence" value="ECO:0007669"/>
    <property type="project" value="UniProtKB-KW"/>
</dbReference>
<dbReference type="Pfam" id="PF00271">
    <property type="entry name" value="Helicase_C"/>
    <property type="match status" value="1"/>
</dbReference>
<evidence type="ECO:0000256" key="4">
    <source>
        <dbReference type="ARBA" id="ARBA00022840"/>
    </source>
</evidence>
<dbReference type="SMART" id="SM00487">
    <property type="entry name" value="DEXDc"/>
    <property type="match status" value="1"/>
</dbReference>
<dbReference type="InterPro" id="IPR050474">
    <property type="entry name" value="Hel308_SKI2-like"/>
</dbReference>
<keyword evidence="4" id="KW-0067">ATP-binding</keyword>
<dbReference type="Gene3D" id="1.10.3380.20">
    <property type="match status" value="1"/>
</dbReference>
<gene>
    <name evidence="7" type="ORF">CSB45_07610</name>
</gene>
<dbReference type="PANTHER" id="PTHR47961">
    <property type="entry name" value="DNA POLYMERASE THETA, PUTATIVE (AFU_ORTHOLOGUE AFUA_1G05260)-RELATED"/>
    <property type="match status" value="1"/>
</dbReference>
<name>A0A2G6E5N2_9BACT</name>
<dbReference type="InterPro" id="IPR011545">
    <property type="entry name" value="DEAD/DEAH_box_helicase_dom"/>
</dbReference>
<feature type="domain" description="Helicase C-terminal" evidence="6">
    <location>
        <begin position="291"/>
        <end position="481"/>
    </location>
</feature>
<evidence type="ECO:0008006" key="9">
    <source>
        <dbReference type="Google" id="ProtNLM"/>
    </source>
</evidence>
<reference evidence="7 8" key="1">
    <citation type="submission" date="2017-10" db="EMBL/GenBank/DDBJ databases">
        <title>Novel microbial diversity and functional potential in the marine mammal oral microbiome.</title>
        <authorList>
            <person name="Dudek N.K."/>
            <person name="Sun C.L."/>
            <person name="Burstein D."/>
            <person name="Kantor R.S."/>
            <person name="Aliaga Goltsman D.S."/>
            <person name="Bik E.M."/>
            <person name="Thomas B.C."/>
            <person name="Banfield J.F."/>
            <person name="Relman D.A."/>
        </authorList>
    </citation>
    <scope>NUCLEOTIDE SEQUENCE [LARGE SCALE GENOMIC DNA]</scope>
    <source>
        <strain evidence="7">DOLZORAL124_49_17</strain>
    </source>
</reference>
<comment type="caution">
    <text evidence="7">The sequence shown here is derived from an EMBL/GenBank/DDBJ whole genome shotgun (WGS) entry which is preliminary data.</text>
</comment>
<keyword evidence="3" id="KW-0347">Helicase</keyword>
<feature type="domain" description="Helicase ATP-binding" evidence="5">
    <location>
        <begin position="54"/>
        <end position="235"/>
    </location>
</feature>
<dbReference type="InterPro" id="IPR014001">
    <property type="entry name" value="Helicase_ATP-bd"/>
</dbReference>
<dbReference type="Gene3D" id="3.40.50.300">
    <property type="entry name" value="P-loop containing nucleotide triphosphate hydrolases"/>
    <property type="match status" value="2"/>
</dbReference>
<dbReference type="GO" id="GO:0005524">
    <property type="term" value="F:ATP binding"/>
    <property type="evidence" value="ECO:0007669"/>
    <property type="project" value="UniProtKB-KW"/>
</dbReference>
<dbReference type="InterPro" id="IPR027417">
    <property type="entry name" value="P-loop_NTPase"/>
</dbReference>
<accession>A0A2G6E5N2</accession>